<dbReference type="Proteomes" id="UP000195521">
    <property type="component" value="Unassembled WGS sequence"/>
</dbReference>
<dbReference type="InterPro" id="IPR037171">
    <property type="entry name" value="NagB/RpiA_transferase-like"/>
</dbReference>
<evidence type="ECO:0000313" key="6">
    <source>
        <dbReference type="EMBL" id="GAW83813.1"/>
    </source>
</evidence>
<dbReference type="Gene3D" id="3.40.50.10420">
    <property type="entry name" value="NagB/RpiA/CoA transferase-like"/>
    <property type="match status" value="1"/>
</dbReference>
<organism evidence="6 7">
    <name type="scientific">Plasmodium gonderi</name>
    <dbReference type="NCBI Taxonomy" id="77519"/>
    <lineage>
        <taxon>Eukaryota</taxon>
        <taxon>Sar</taxon>
        <taxon>Alveolata</taxon>
        <taxon>Apicomplexa</taxon>
        <taxon>Aconoidasida</taxon>
        <taxon>Haemosporida</taxon>
        <taxon>Plasmodiidae</taxon>
        <taxon>Plasmodium</taxon>
        <taxon>Plasmodium (Plasmodium)</taxon>
    </lineage>
</organism>
<proteinExistence type="inferred from homology"/>
<reference evidence="7" key="1">
    <citation type="submission" date="2017-04" db="EMBL/GenBank/DDBJ databases">
        <title>Plasmodium gonderi genome.</title>
        <authorList>
            <person name="Arisue N."/>
            <person name="Honma H."/>
            <person name="Kawai S."/>
            <person name="Tougan T."/>
            <person name="Tanabe K."/>
            <person name="Horii T."/>
        </authorList>
    </citation>
    <scope>NUCLEOTIDE SEQUENCE [LARGE SCALE GENOMIC DNA]</scope>
    <source>
        <strain evidence="7">ATCC 30045</strain>
    </source>
</reference>
<keyword evidence="3" id="KW-0067">ATP-binding</keyword>
<dbReference type="GO" id="GO:0030272">
    <property type="term" value="F:5-formyltetrahydrofolate cyclo-ligase activity"/>
    <property type="evidence" value="ECO:0007669"/>
    <property type="project" value="UniProtKB-EC"/>
</dbReference>
<comment type="catalytic activity">
    <reaction evidence="4">
        <text>(6S)-5-formyl-5,6,7,8-tetrahydrofolate + ATP = (6R)-5,10-methenyltetrahydrofolate + ADP + phosphate</text>
        <dbReference type="Rhea" id="RHEA:10488"/>
        <dbReference type="ChEBI" id="CHEBI:30616"/>
        <dbReference type="ChEBI" id="CHEBI:43474"/>
        <dbReference type="ChEBI" id="CHEBI:57455"/>
        <dbReference type="ChEBI" id="CHEBI:57457"/>
        <dbReference type="ChEBI" id="CHEBI:456216"/>
        <dbReference type="EC" id="6.3.3.2"/>
    </reaction>
</comment>
<name>A0A1Y1JTT4_PLAGO</name>
<dbReference type="RefSeq" id="XP_028546402.1">
    <property type="nucleotide sequence ID" value="XM_028690601.1"/>
</dbReference>
<gene>
    <name evidence="6" type="ORF">PGO_146110</name>
</gene>
<evidence type="ECO:0000256" key="1">
    <source>
        <dbReference type="ARBA" id="ARBA00010638"/>
    </source>
</evidence>
<dbReference type="AlphaFoldDB" id="A0A1Y1JTT4"/>
<comment type="similarity">
    <text evidence="1">Belongs to the 5-formyltetrahydrofolate cyclo-ligase family.</text>
</comment>
<dbReference type="InterPro" id="IPR002698">
    <property type="entry name" value="FTHF_cligase"/>
</dbReference>
<dbReference type="EMBL" id="BDQF01000015">
    <property type="protein sequence ID" value="GAW83813.1"/>
    <property type="molecule type" value="Genomic_DNA"/>
</dbReference>
<evidence type="ECO:0000256" key="3">
    <source>
        <dbReference type="ARBA" id="ARBA00022840"/>
    </source>
</evidence>
<dbReference type="InterPro" id="IPR024185">
    <property type="entry name" value="FTHF_cligase-like_sf"/>
</dbReference>
<keyword evidence="7" id="KW-1185">Reference proteome</keyword>
<protein>
    <recommendedName>
        <fullName evidence="5">5-formyltetrahydrofolate cyclo-ligase</fullName>
        <ecNumber evidence="5">6.3.3.2</ecNumber>
    </recommendedName>
</protein>
<dbReference type="GO" id="GO:0035999">
    <property type="term" value="P:tetrahydrofolate interconversion"/>
    <property type="evidence" value="ECO:0007669"/>
    <property type="project" value="TreeGrafter"/>
</dbReference>
<dbReference type="GO" id="GO:0005739">
    <property type="term" value="C:mitochondrion"/>
    <property type="evidence" value="ECO:0007669"/>
    <property type="project" value="TreeGrafter"/>
</dbReference>
<dbReference type="PANTHER" id="PTHR23407">
    <property type="entry name" value="ATPASE INHIBITOR/5-FORMYLTETRAHYDROFOLATE CYCLO-LIGASE"/>
    <property type="match status" value="1"/>
</dbReference>
<dbReference type="GeneID" id="39750559"/>
<keyword evidence="2" id="KW-0547">Nucleotide-binding</keyword>
<evidence type="ECO:0000256" key="4">
    <source>
        <dbReference type="ARBA" id="ARBA00036539"/>
    </source>
</evidence>
<evidence type="ECO:0000313" key="7">
    <source>
        <dbReference type="Proteomes" id="UP000195521"/>
    </source>
</evidence>
<comment type="caution">
    <text evidence="6">The sequence shown here is derived from an EMBL/GenBank/DDBJ whole genome shotgun (WGS) entry which is preliminary data.</text>
</comment>
<accession>A0A1Y1JTT4</accession>
<dbReference type="PANTHER" id="PTHR23407:SF1">
    <property type="entry name" value="5-FORMYLTETRAHYDROFOLATE CYCLO-LIGASE"/>
    <property type="match status" value="1"/>
</dbReference>
<sequence>MDLYPFHQKINTHKEESYANCIIPMNLREHYKNYEHKSSHKEIKQVVRKNAKRVRDVVLTSWLIERMHPFDSDKREDINTCKSNGGMCDILYVDFVYTQLIRHTYVLLSFLKVNKRKNKTFNFNKIYKYKYNYKSCEQREVMEYMGNYGIHINADALGCFQFFTYYMGGKKNNKKMKTDKCENKSNFNMCIYIPTKKEIDILFIIHKLYKYFYFNLYVPITTEEENKLIFFPFDLTNNLLIKDHFGIFIPYLYVHYNSKGEINKDKNLHLNSSNLVTDNIYNFTFNDHDNIFFIPLIAYNKYGARIGSGKGYYDRALKPGDNKKNNIKISISFDIFLYDIDFLENTDIILDYVINEKGIYYFQF</sequence>
<dbReference type="GO" id="GO:0009396">
    <property type="term" value="P:folic acid-containing compound biosynthetic process"/>
    <property type="evidence" value="ECO:0007669"/>
    <property type="project" value="TreeGrafter"/>
</dbReference>
<dbReference type="Pfam" id="PF01812">
    <property type="entry name" value="5-FTHF_cyc-lig"/>
    <property type="match status" value="1"/>
</dbReference>
<dbReference type="OMA" id="NFNMCIY"/>
<evidence type="ECO:0000256" key="5">
    <source>
        <dbReference type="ARBA" id="ARBA00038966"/>
    </source>
</evidence>
<dbReference type="SUPFAM" id="SSF100950">
    <property type="entry name" value="NagB/RpiA/CoA transferase-like"/>
    <property type="match status" value="1"/>
</dbReference>
<dbReference type="GO" id="GO:0005524">
    <property type="term" value="F:ATP binding"/>
    <property type="evidence" value="ECO:0007669"/>
    <property type="project" value="UniProtKB-KW"/>
</dbReference>
<evidence type="ECO:0000256" key="2">
    <source>
        <dbReference type="ARBA" id="ARBA00022741"/>
    </source>
</evidence>
<dbReference type="OrthoDB" id="2015992at2759"/>
<dbReference type="EC" id="6.3.3.2" evidence="5"/>